<protein>
    <recommendedName>
        <fullName evidence="14">Coproporphyrinogen-III oxidase</fullName>
        <ecNumber evidence="14">1.3.98.3</ecNumber>
    </recommendedName>
</protein>
<dbReference type="PANTHER" id="PTHR13932">
    <property type="entry name" value="COPROPORPHYRINIGEN III OXIDASE"/>
    <property type="match status" value="1"/>
</dbReference>
<keyword evidence="11 14" id="KW-0411">Iron-sulfur</keyword>
<dbReference type="SFLD" id="SFLDG01065">
    <property type="entry name" value="anaerobic_coproporphyrinogen-I"/>
    <property type="match status" value="1"/>
</dbReference>
<evidence type="ECO:0000256" key="10">
    <source>
        <dbReference type="ARBA" id="ARBA00023004"/>
    </source>
</evidence>
<evidence type="ECO:0000313" key="16">
    <source>
        <dbReference type="EMBL" id="MFC3440561.1"/>
    </source>
</evidence>
<comment type="similarity">
    <text evidence="3 14">Belongs to the anaerobic coproporphyrinogen-III oxidase family.</text>
</comment>
<evidence type="ECO:0000256" key="5">
    <source>
        <dbReference type="ARBA" id="ARBA00022485"/>
    </source>
</evidence>
<dbReference type="InterPro" id="IPR058240">
    <property type="entry name" value="rSAM_sf"/>
</dbReference>
<accession>A0ABV7NEK4</accession>
<name>A0ABV7NEK4_9SPHN</name>
<dbReference type="Gene3D" id="1.10.10.920">
    <property type="match status" value="1"/>
</dbReference>
<comment type="caution">
    <text evidence="16">The sequence shown here is derived from an EMBL/GenBank/DDBJ whole genome shotgun (WGS) entry which is preliminary data.</text>
</comment>
<dbReference type="SUPFAM" id="SSF102114">
    <property type="entry name" value="Radical SAM enzymes"/>
    <property type="match status" value="1"/>
</dbReference>
<evidence type="ECO:0000313" key="17">
    <source>
        <dbReference type="Proteomes" id="UP001595681"/>
    </source>
</evidence>
<keyword evidence="8 14" id="KW-0479">Metal-binding</keyword>
<dbReference type="InterPro" id="IPR006638">
    <property type="entry name" value="Elp3/MiaA/NifB-like_rSAM"/>
</dbReference>
<comment type="subunit">
    <text evidence="4">Monomer.</text>
</comment>
<dbReference type="Proteomes" id="UP001595681">
    <property type="component" value="Unassembled WGS sequence"/>
</dbReference>
<evidence type="ECO:0000256" key="3">
    <source>
        <dbReference type="ARBA" id="ARBA00005493"/>
    </source>
</evidence>
<reference evidence="17" key="1">
    <citation type="journal article" date="2019" name="Int. J. Syst. Evol. Microbiol.">
        <title>The Global Catalogue of Microorganisms (GCM) 10K type strain sequencing project: providing services to taxonomists for standard genome sequencing and annotation.</title>
        <authorList>
            <consortium name="The Broad Institute Genomics Platform"/>
            <consortium name="The Broad Institute Genome Sequencing Center for Infectious Disease"/>
            <person name="Wu L."/>
            <person name="Ma J."/>
        </authorList>
    </citation>
    <scope>NUCLEOTIDE SEQUENCE [LARGE SCALE GENOMIC DNA]</scope>
    <source>
        <strain evidence="17">CCM 7491</strain>
    </source>
</reference>
<keyword evidence="7 14" id="KW-0949">S-adenosyl-L-methionine</keyword>
<dbReference type="InterPro" id="IPR007197">
    <property type="entry name" value="rSAM"/>
</dbReference>
<evidence type="ECO:0000259" key="15">
    <source>
        <dbReference type="PROSITE" id="PS51918"/>
    </source>
</evidence>
<feature type="domain" description="Radical SAM core" evidence="15">
    <location>
        <begin position="41"/>
        <end position="276"/>
    </location>
</feature>
<proteinExistence type="inferred from homology"/>
<dbReference type="EMBL" id="JBHRVU010000004">
    <property type="protein sequence ID" value="MFC3440561.1"/>
    <property type="molecule type" value="Genomic_DNA"/>
</dbReference>
<evidence type="ECO:0000256" key="9">
    <source>
        <dbReference type="ARBA" id="ARBA00023002"/>
    </source>
</evidence>
<evidence type="ECO:0000256" key="11">
    <source>
        <dbReference type="ARBA" id="ARBA00023014"/>
    </source>
</evidence>
<dbReference type="PANTHER" id="PTHR13932:SF6">
    <property type="entry name" value="OXYGEN-INDEPENDENT COPROPORPHYRINOGEN III OXIDASE"/>
    <property type="match status" value="1"/>
</dbReference>
<dbReference type="SMART" id="SM00729">
    <property type="entry name" value="Elp3"/>
    <property type="match status" value="1"/>
</dbReference>
<evidence type="ECO:0000256" key="13">
    <source>
        <dbReference type="ARBA" id="ARBA00048321"/>
    </source>
</evidence>
<dbReference type="Pfam" id="PF04055">
    <property type="entry name" value="Radical_SAM"/>
    <property type="match status" value="1"/>
</dbReference>
<comment type="subcellular location">
    <subcellularLocation>
        <location evidence="1 14">Cytoplasm</location>
    </subcellularLocation>
</comment>
<keyword evidence="12 14" id="KW-0627">Porphyrin biosynthesis</keyword>
<comment type="pathway">
    <text evidence="2 14">Porphyrin-containing compound metabolism; protoporphyrin-IX biosynthesis; protoporphyrinogen-IX from coproporphyrinogen-III (AdoMet route): step 1/1.</text>
</comment>
<evidence type="ECO:0000256" key="4">
    <source>
        <dbReference type="ARBA" id="ARBA00011245"/>
    </source>
</evidence>
<evidence type="ECO:0000256" key="8">
    <source>
        <dbReference type="ARBA" id="ARBA00022723"/>
    </source>
</evidence>
<keyword evidence="9 14" id="KW-0560">Oxidoreductase</keyword>
<comment type="cofactor">
    <cofactor evidence="14">
        <name>[4Fe-4S] cluster</name>
        <dbReference type="ChEBI" id="CHEBI:49883"/>
    </cofactor>
    <text evidence="14">Binds 1 [4Fe-4S] cluster. The cluster is coordinated with 3 cysteines and an exchangeable S-adenosyl-L-methionine.</text>
</comment>
<keyword evidence="6 14" id="KW-0963">Cytoplasm</keyword>
<organism evidence="16 17">
    <name type="scientific">Sphingobium rhizovicinum</name>
    <dbReference type="NCBI Taxonomy" id="432308"/>
    <lineage>
        <taxon>Bacteria</taxon>
        <taxon>Pseudomonadati</taxon>
        <taxon>Pseudomonadota</taxon>
        <taxon>Alphaproteobacteria</taxon>
        <taxon>Sphingomonadales</taxon>
        <taxon>Sphingomonadaceae</taxon>
        <taxon>Sphingobium</taxon>
    </lineage>
</organism>
<evidence type="ECO:0000256" key="12">
    <source>
        <dbReference type="ARBA" id="ARBA00023244"/>
    </source>
</evidence>
<dbReference type="InterPro" id="IPR034505">
    <property type="entry name" value="Coproporphyrinogen-III_oxidase"/>
</dbReference>
<evidence type="ECO:0000256" key="2">
    <source>
        <dbReference type="ARBA" id="ARBA00004785"/>
    </source>
</evidence>
<dbReference type="SFLD" id="SFLDS00029">
    <property type="entry name" value="Radical_SAM"/>
    <property type="match status" value="1"/>
</dbReference>
<evidence type="ECO:0000256" key="14">
    <source>
        <dbReference type="PIRNR" id="PIRNR000167"/>
    </source>
</evidence>
<dbReference type="PIRSF" id="PIRSF000167">
    <property type="entry name" value="HemN"/>
    <property type="match status" value="1"/>
</dbReference>
<comment type="catalytic activity">
    <reaction evidence="13 14">
        <text>coproporphyrinogen III + 2 S-adenosyl-L-methionine = protoporphyrinogen IX + 2 5'-deoxyadenosine + 2 L-methionine + 2 CO2</text>
        <dbReference type="Rhea" id="RHEA:15425"/>
        <dbReference type="ChEBI" id="CHEBI:16526"/>
        <dbReference type="ChEBI" id="CHEBI:17319"/>
        <dbReference type="ChEBI" id="CHEBI:57307"/>
        <dbReference type="ChEBI" id="CHEBI:57309"/>
        <dbReference type="ChEBI" id="CHEBI:57844"/>
        <dbReference type="ChEBI" id="CHEBI:59789"/>
        <dbReference type="EC" id="1.3.98.3"/>
    </reaction>
</comment>
<evidence type="ECO:0000256" key="7">
    <source>
        <dbReference type="ARBA" id="ARBA00022691"/>
    </source>
</evidence>
<keyword evidence="10 14" id="KW-0408">Iron</keyword>
<keyword evidence="17" id="KW-1185">Reference proteome</keyword>
<dbReference type="RefSeq" id="WP_380793674.1">
    <property type="nucleotide sequence ID" value="NZ_JBHRVU010000004.1"/>
</dbReference>
<dbReference type="EC" id="1.3.98.3" evidence="14"/>
<gene>
    <name evidence="16" type="ORF">ACFOKF_04975</name>
</gene>
<evidence type="ECO:0000256" key="6">
    <source>
        <dbReference type="ARBA" id="ARBA00022490"/>
    </source>
</evidence>
<dbReference type="InterPro" id="IPR004558">
    <property type="entry name" value="Coprogen_oxidase_HemN"/>
</dbReference>
<dbReference type="Gene3D" id="3.20.20.70">
    <property type="entry name" value="Aldolase class I"/>
    <property type="match status" value="1"/>
</dbReference>
<evidence type="ECO:0000256" key="1">
    <source>
        <dbReference type="ARBA" id="ARBA00004496"/>
    </source>
</evidence>
<keyword evidence="5 14" id="KW-0004">4Fe-4S</keyword>
<dbReference type="InterPro" id="IPR013785">
    <property type="entry name" value="Aldolase_TIM"/>
</dbReference>
<dbReference type="PROSITE" id="PS51918">
    <property type="entry name" value="RADICAL_SAM"/>
    <property type="match status" value="1"/>
</dbReference>
<sequence length="435" mass="47337">MWTYHPDLLARPVPRYTSYPTAAQFGDTVGAADLAVRLDALPADAPLSLYIHIPYCHDICWYCGCNTGAANKAQRLSAYVEALEREIAMIAARLGGRGRVTRIAFGGGSPNSLPLVDFIRLLQQLTLCFETRDAQISVELDPRRLDGPWIDAMAAMGVDRVNLGVQTFTPHVQARIGRVQPIDMVERAVEGFARVGIATGFDLMYGLPGQTMDDLLATLDASVRMAPARIALFGYAHMPRLLPRQRRIDAADLPDLATRFAMAGAGHERLRAAGYDAIGFDHFALPGDGLALAARLGQLRRNFQGFTDDPADVLLGFGASAISQFPDLIVQNEKRAGPWRDRIDSGQLSAARGTLRTADDRRRGRVIEALLCRGEAQLGEGMAMPDLSRFAALALVRISPGRVALTPQALPYARAIAACFDAYLQPAEQRFSHAV</sequence>